<evidence type="ECO:0000256" key="4">
    <source>
        <dbReference type="SAM" id="MobiDB-lite"/>
    </source>
</evidence>
<keyword evidence="6" id="KW-1185">Reference proteome</keyword>
<dbReference type="EMBL" id="JACHVA010000016">
    <property type="protein sequence ID" value="MBC2600376.1"/>
    <property type="molecule type" value="Genomic_DNA"/>
</dbReference>
<reference evidence="5 6" key="1">
    <citation type="submission" date="2020-07" db="EMBL/GenBank/DDBJ databases">
        <authorList>
            <person name="Feng X."/>
        </authorList>
    </citation>
    <scope>NUCLEOTIDE SEQUENCE [LARGE SCALE GENOMIC DNA]</scope>
    <source>
        <strain evidence="5 6">JCM14086</strain>
    </source>
</reference>
<dbReference type="InterPro" id="IPR052341">
    <property type="entry name" value="LOG_family_nucleotidases"/>
</dbReference>
<proteinExistence type="predicted"/>
<sequence>MNKEEEFPNPKTPSTKPEKAYKNLSFLNSPAARPIRVLCELAEPGMRLDAADVRNTIVFFGSARNPAPEQAEKLLEETQSRDSGPALSEEAQQQVEARRRQIQRAAKYYRIALDLSRKLTEWSLQQEDADKQFYICSGGGPGIMEAANRGAKEAGGKSIGLGISLPFEQGINAYCDPELSFDFHYFFLRKYWFLFHAKALVVFPGGFGTFDELFEMLTLIQTQKTKKHIRILLMGREFWENTINFSNLVEWGTISPEDVRLFQIIDDVEEAYDLLIEPFASGQVTPGGDPHMMPE</sequence>
<comment type="caution">
    <text evidence="5">The sequence shown here is derived from an EMBL/GenBank/DDBJ whole genome shotgun (WGS) entry which is preliminary data.</text>
</comment>
<evidence type="ECO:0000256" key="3">
    <source>
        <dbReference type="ARBA" id="ARBA00031983"/>
    </source>
</evidence>
<protein>
    <recommendedName>
        <fullName evidence="3">AMP nucleosidase</fullName>
        <ecNumber evidence="2">3.2.2.4</ecNumber>
    </recommendedName>
    <alternativeName>
        <fullName evidence="3">AMP nucleosidase</fullName>
    </alternativeName>
</protein>
<feature type="region of interest" description="Disordered" evidence="4">
    <location>
        <begin position="1"/>
        <end position="21"/>
    </location>
</feature>
<dbReference type="InterPro" id="IPR031100">
    <property type="entry name" value="LOG_fam"/>
</dbReference>
<organism evidence="5 6">
    <name type="scientific">Puniceicoccus vermicola</name>
    <dbReference type="NCBI Taxonomy" id="388746"/>
    <lineage>
        <taxon>Bacteria</taxon>
        <taxon>Pseudomonadati</taxon>
        <taxon>Verrucomicrobiota</taxon>
        <taxon>Opitutia</taxon>
        <taxon>Puniceicoccales</taxon>
        <taxon>Puniceicoccaceae</taxon>
        <taxon>Puniceicoccus</taxon>
    </lineage>
</organism>
<evidence type="ECO:0000313" key="6">
    <source>
        <dbReference type="Proteomes" id="UP000525652"/>
    </source>
</evidence>
<dbReference type="Pfam" id="PF03641">
    <property type="entry name" value="Lysine_decarbox"/>
    <property type="match status" value="1"/>
</dbReference>
<dbReference type="PANTHER" id="PTHR43393">
    <property type="entry name" value="CYTOKININ RIBOSIDE 5'-MONOPHOSPHATE PHOSPHORIBOHYDROLASE"/>
    <property type="match status" value="1"/>
</dbReference>
<accession>A0A7X1AUR8</accession>
<dbReference type="AlphaFoldDB" id="A0A7X1AUR8"/>
<dbReference type="GO" id="GO:0008714">
    <property type="term" value="F:AMP nucleosidase activity"/>
    <property type="evidence" value="ECO:0007669"/>
    <property type="project" value="UniProtKB-EC"/>
</dbReference>
<dbReference type="SUPFAM" id="SSF102405">
    <property type="entry name" value="MCP/YpsA-like"/>
    <property type="match status" value="1"/>
</dbReference>
<dbReference type="RefSeq" id="WP_185691125.1">
    <property type="nucleotide sequence ID" value="NZ_JACHVA010000016.1"/>
</dbReference>
<dbReference type="EC" id="3.2.2.4" evidence="2"/>
<comment type="catalytic activity">
    <reaction evidence="1">
        <text>AMP + H2O = D-ribose 5-phosphate + adenine</text>
        <dbReference type="Rhea" id="RHEA:20129"/>
        <dbReference type="ChEBI" id="CHEBI:15377"/>
        <dbReference type="ChEBI" id="CHEBI:16708"/>
        <dbReference type="ChEBI" id="CHEBI:78346"/>
        <dbReference type="ChEBI" id="CHEBI:456215"/>
        <dbReference type="EC" id="3.2.2.4"/>
    </reaction>
</comment>
<name>A0A7X1AUR8_9BACT</name>
<gene>
    <name evidence="5" type="ORF">H5P30_01125</name>
</gene>
<evidence type="ECO:0000256" key="1">
    <source>
        <dbReference type="ARBA" id="ARBA00000274"/>
    </source>
</evidence>
<feature type="region of interest" description="Disordered" evidence="4">
    <location>
        <begin position="74"/>
        <end position="95"/>
    </location>
</feature>
<dbReference type="Gene3D" id="3.40.50.450">
    <property type="match status" value="1"/>
</dbReference>
<dbReference type="GO" id="GO:0005829">
    <property type="term" value="C:cytosol"/>
    <property type="evidence" value="ECO:0007669"/>
    <property type="project" value="TreeGrafter"/>
</dbReference>
<dbReference type="PANTHER" id="PTHR43393:SF3">
    <property type="entry name" value="LYSINE DECARBOXYLASE-LIKE PROTEIN"/>
    <property type="match status" value="1"/>
</dbReference>
<evidence type="ECO:0000313" key="5">
    <source>
        <dbReference type="EMBL" id="MBC2600376.1"/>
    </source>
</evidence>
<dbReference type="Proteomes" id="UP000525652">
    <property type="component" value="Unassembled WGS sequence"/>
</dbReference>
<evidence type="ECO:0000256" key="2">
    <source>
        <dbReference type="ARBA" id="ARBA00011985"/>
    </source>
</evidence>